<evidence type="ECO:0000256" key="14">
    <source>
        <dbReference type="ARBA" id="ARBA00044632"/>
    </source>
</evidence>
<dbReference type="GO" id="GO:0006284">
    <property type="term" value="P:base-excision repair"/>
    <property type="evidence" value="ECO:0007669"/>
    <property type="project" value="InterPro"/>
</dbReference>
<evidence type="ECO:0000256" key="9">
    <source>
        <dbReference type="ARBA" id="ARBA00023125"/>
    </source>
</evidence>
<dbReference type="GO" id="GO:0006979">
    <property type="term" value="P:response to oxidative stress"/>
    <property type="evidence" value="ECO:0007669"/>
    <property type="project" value="UniProtKB-ARBA"/>
</dbReference>
<evidence type="ECO:0000256" key="12">
    <source>
        <dbReference type="ARBA" id="ARBA00023268"/>
    </source>
</evidence>
<dbReference type="SMART" id="SM00898">
    <property type="entry name" value="Fapy_DNA_glyco"/>
    <property type="match status" value="1"/>
</dbReference>
<evidence type="ECO:0000313" key="19">
    <source>
        <dbReference type="Proteomes" id="UP000254467"/>
    </source>
</evidence>
<dbReference type="PROSITE" id="PS01242">
    <property type="entry name" value="ZF_FPG_1"/>
    <property type="match status" value="1"/>
</dbReference>
<evidence type="ECO:0000256" key="5">
    <source>
        <dbReference type="ARBA" id="ARBA00022763"/>
    </source>
</evidence>
<dbReference type="Pfam" id="PF06827">
    <property type="entry name" value="zf-FPG_IleRS"/>
    <property type="match status" value="1"/>
</dbReference>
<dbReference type="SUPFAM" id="SSF57716">
    <property type="entry name" value="Glucocorticoid receptor-like (DNA-binding domain)"/>
    <property type="match status" value="1"/>
</dbReference>
<keyword evidence="8" id="KW-0862">Zinc</keyword>
<dbReference type="Gene3D" id="3.20.190.10">
    <property type="entry name" value="MutM-like, N-terminal"/>
    <property type="match status" value="1"/>
</dbReference>
<gene>
    <name evidence="18" type="primary">nei_1</name>
    <name evidence="18" type="ORF">NCTC11862_00886</name>
</gene>
<keyword evidence="9" id="KW-0238">DNA-binding</keyword>
<dbReference type="RefSeq" id="WP_018581209.1">
    <property type="nucleotide sequence ID" value="NZ_UFXQ01000001.1"/>
</dbReference>
<dbReference type="GO" id="GO:0008270">
    <property type="term" value="F:zinc ion binding"/>
    <property type="evidence" value="ECO:0007669"/>
    <property type="project" value="UniProtKB-KW"/>
</dbReference>
<evidence type="ECO:0000256" key="8">
    <source>
        <dbReference type="ARBA" id="ARBA00022833"/>
    </source>
</evidence>
<dbReference type="EC" id="4.2.99.18" evidence="3"/>
<keyword evidence="12" id="KW-0511">Multifunctional enzyme</keyword>
<dbReference type="InterPro" id="IPR000214">
    <property type="entry name" value="Znf_DNA_glyclase/AP_lyase"/>
</dbReference>
<dbReference type="GO" id="GO:0003690">
    <property type="term" value="F:double-stranded DNA binding"/>
    <property type="evidence" value="ECO:0007669"/>
    <property type="project" value="UniProtKB-ARBA"/>
</dbReference>
<dbReference type="SUPFAM" id="SSF81624">
    <property type="entry name" value="N-terminal domain of MutM-like DNA repair proteins"/>
    <property type="match status" value="1"/>
</dbReference>
<comment type="similarity">
    <text evidence="2">Belongs to the FPG family.</text>
</comment>
<dbReference type="GO" id="GO:0000703">
    <property type="term" value="F:oxidized pyrimidine nucleobase lesion DNA N-glycosylase activity"/>
    <property type="evidence" value="ECO:0007669"/>
    <property type="project" value="TreeGrafter"/>
</dbReference>
<evidence type="ECO:0000256" key="3">
    <source>
        <dbReference type="ARBA" id="ARBA00012720"/>
    </source>
</evidence>
<dbReference type="AlphaFoldDB" id="A0A376CKT6"/>
<dbReference type="PROSITE" id="PS51066">
    <property type="entry name" value="ZF_FPG_2"/>
    <property type="match status" value="1"/>
</dbReference>
<dbReference type="SUPFAM" id="SSF46946">
    <property type="entry name" value="S13-like H2TH domain"/>
    <property type="match status" value="1"/>
</dbReference>
<keyword evidence="6 15" id="KW-0863">Zinc-finger</keyword>
<dbReference type="STRING" id="35756.GCA_001044155_00398"/>
<evidence type="ECO:0000256" key="1">
    <source>
        <dbReference type="ARBA" id="ARBA00001947"/>
    </source>
</evidence>
<dbReference type="SMART" id="SM01232">
    <property type="entry name" value="H2TH"/>
    <property type="match status" value="1"/>
</dbReference>
<dbReference type="Pfam" id="PF01149">
    <property type="entry name" value="Fapy_DNA_glyco"/>
    <property type="match status" value="1"/>
</dbReference>
<dbReference type="PANTHER" id="PTHR42697">
    <property type="entry name" value="ENDONUCLEASE 8"/>
    <property type="match status" value="1"/>
</dbReference>
<dbReference type="GO" id="GO:0003684">
    <property type="term" value="F:damaged DNA binding"/>
    <property type="evidence" value="ECO:0007669"/>
    <property type="project" value="InterPro"/>
</dbReference>
<dbReference type="InterPro" id="IPR015887">
    <property type="entry name" value="DNA_glyclase_Znf_dom_DNA_BS"/>
</dbReference>
<evidence type="ECO:0000256" key="13">
    <source>
        <dbReference type="ARBA" id="ARBA00023295"/>
    </source>
</evidence>
<accession>A0A376CKT6</accession>
<dbReference type="InterPro" id="IPR035937">
    <property type="entry name" value="FPG_N"/>
</dbReference>
<feature type="domain" description="FPG-type" evidence="16">
    <location>
        <begin position="235"/>
        <end position="269"/>
    </location>
</feature>
<dbReference type="GO" id="GO:0140078">
    <property type="term" value="F:class I DNA-(apurinic or apyrimidinic site) endonuclease activity"/>
    <property type="evidence" value="ECO:0007669"/>
    <property type="project" value="UniProtKB-EC"/>
</dbReference>
<feature type="domain" description="Formamidopyrimidine-DNA glycosylase catalytic" evidence="17">
    <location>
        <begin position="2"/>
        <end position="85"/>
    </location>
</feature>
<keyword evidence="10" id="KW-0234">DNA repair</keyword>
<evidence type="ECO:0000256" key="10">
    <source>
        <dbReference type="ARBA" id="ARBA00023204"/>
    </source>
</evidence>
<keyword evidence="5" id="KW-0227">DNA damage</keyword>
<evidence type="ECO:0000256" key="15">
    <source>
        <dbReference type="PROSITE-ProRule" id="PRU00391"/>
    </source>
</evidence>
<protein>
    <recommendedName>
        <fullName evidence="3">DNA-(apurinic or apyrimidinic site) lyase</fullName>
        <ecNumber evidence="3">4.2.99.18</ecNumber>
    </recommendedName>
</protein>
<evidence type="ECO:0000256" key="2">
    <source>
        <dbReference type="ARBA" id="ARBA00009409"/>
    </source>
</evidence>
<organism evidence="18 19">
    <name type="scientific">Corynebacterium pilosum</name>
    <dbReference type="NCBI Taxonomy" id="35756"/>
    <lineage>
        <taxon>Bacteria</taxon>
        <taxon>Bacillati</taxon>
        <taxon>Actinomycetota</taxon>
        <taxon>Actinomycetes</taxon>
        <taxon>Mycobacteriales</taxon>
        <taxon>Corynebacteriaceae</taxon>
        <taxon>Corynebacterium</taxon>
    </lineage>
</organism>
<dbReference type="Pfam" id="PF06831">
    <property type="entry name" value="H2TH"/>
    <property type="match status" value="1"/>
</dbReference>
<dbReference type="CDD" id="cd08970">
    <property type="entry name" value="AcNei1_N"/>
    <property type="match status" value="1"/>
</dbReference>
<sequence>MPEGHIIHRLAGRLNDDFRGQPLSVSSPQGRFTQEAAVLDGSQIALAETFGKHLFIDFDVEAPAHIVYIHLGLIGHLRFEPADAHWGQMRLRIETDDQSANLRGPQFCRLITEEERKTILARVGEDPIRDDADPDSLWERVHRSRRTIGAMLMDQSMFAGVGNIYRAEVLFRQGISPFLAGTQLDRAEFDALWDDLVLLMRLGVRDGEINTVRDEHMPETMGRAARDDEHGGEVYVYRREGEPCYVCGTPVSFEVMQGRNLFWCSHCQPN</sequence>
<comment type="catalytic activity">
    <reaction evidence="14">
        <text>2'-deoxyribonucleotide-(2'-deoxyribose 5'-phosphate)-2'-deoxyribonucleotide-DNA = a 3'-end 2'-deoxyribonucleotide-(2,3-dehydro-2,3-deoxyribose 5'-phosphate)-DNA + a 5'-end 5'-phospho-2'-deoxyribonucleoside-DNA + H(+)</text>
        <dbReference type="Rhea" id="RHEA:66592"/>
        <dbReference type="Rhea" id="RHEA-COMP:13180"/>
        <dbReference type="Rhea" id="RHEA-COMP:16897"/>
        <dbReference type="Rhea" id="RHEA-COMP:17067"/>
        <dbReference type="ChEBI" id="CHEBI:15378"/>
        <dbReference type="ChEBI" id="CHEBI:136412"/>
        <dbReference type="ChEBI" id="CHEBI:157695"/>
        <dbReference type="ChEBI" id="CHEBI:167181"/>
        <dbReference type="EC" id="4.2.99.18"/>
    </reaction>
</comment>
<evidence type="ECO:0000256" key="4">
    <source>
        <dbReference type="ARBA" id="ARBA00022723"/>
    </source>
</evidence>
<evidence type="ECO:0000256" key="7">
    <source>
        <dbReference type="ARBA" id="ARBA00022801"/>
    </source>
</evidence>
<name>A0A376CKT6_9CORY</name>
<dbReference type="InterPro" id="IPR010663">
    <property type="entry name" value="Znf_FPG/IleRS"/>
</dbReference>
<dbReference type="PANTHER" id="PTHR42697:SF3">
    <property type="entry name" value="ENDONUCLEASE 8 1"/>
    <property type="match status" value="1"/>
</dbReference>
<dbReference type="OrthoDB" id="9800855at2"/>
<dbReference type="GO" id="GO:0008534">
    <property type="term" value="F:oxidized purine nucleobase lesion DNA N-glycosylase activity"/>
    <property type="evidence" value="ECO:0007669"/>
    <property type="project" value="UniProtKB-ARBA"/>
</dbReference>
<evidence type="ECO:0000256" key="11">
    <source>
        <dbReference type="ARBA" id="ARBA00023239"/>
    </source>
</evidence>
<comment type="cofactor">
    <cofactor evidence="1">
        <name>Zn(2+)</name>
        <dbReference type="ChEBI" id="CHEBI:29105"/>
    </cofactor>
</comment>
<dbReference type="InterPro" id="IPR010979">
    <property type="entry name" value="Ribosomal_uS13-like_H2TH"/>
</dbReference>
<dbReference type="FunFam" id="1.10.8.50:FF:000003">
    <property type="entry name" value="Formamidopyrimidine-DNA glycosylase"/>
    <property type="match status" value="1"/>
</dbReference>
<dbReference type="InterPro" id="IPR012319">
    <property type="entry name" value="FPG_cat"/>
</dbReference>
<reference evidence="18 19" key="1">
    <citation type="submission" date="2018-06" db="EMBL/GenBank/DDBJ databases">
        <authorList>
            <consortium name="Pathogen Informatics"/>
            <person name="Doyle S."/>
        </authorList>
    </citation>
    <scope>NUCLEOTIDE SEQUENCE [LARGE SCALE GENOMIC DNA]</scope>
    <source>
        <strain evidence="18 19">NCTC11862</strain>
    </source>
</reference>
<dbReference type="Proteomes" id="UP000254467">
    <property type="component" value="Unassembled WGS sequence"/>
</dbReference>
<keyword evidence="13 18" id="KW-0326">Glycosidase</keyword>
<dbReference type="InterPro" id="IPR015886">
    <property type="entry name" value="H2TH_FPG"/>
</dbReference>
<evidence type="ECO:0000256" key="6">
    <source>
        <dbReference type="ARBA" id="ARBA00022771"/>
    </source>
</evidence>
<keyword evidence="4" id="KW-0479">Metal-binding</keyword>
<evidence type="ECO:0000259" key="17">
    <source>
        <dbReference type="PROSITE" id="PS51068"/>
    </source>
</evidence>
<evidence type="ECO:0000259" key="16">
    <source>
        <dbReference type="PROSITE" id="PS51066"/>
    </source>
</evidence>
<proteinExistence type="inferred from homology"/>
<dbReference type="Gene3D" id="1.10.8.50">
    <property type="match status" value="1"/>
</dbReference>
<dbReference type="PROSITE" id="PS51068">
    <property type="entry name" value="FPG_CAT"/>
    <property type="match status" value="1"/>
</dbReference>
<keyword evidence="11" id="KW-0456">Lyase</keyword>
<keyword evidence="19" id="KW-1185">Reference proteome</keyword>
<dbReference type="EMBL" id="UFXQ01000001">
    <property type="protein sequence ID" value="STC69106.1"/>
    <property type="molecule type" value="Genomic_DNA"/>
</dbReference>
<keyword evidence="7 18" id="KW-0378">Hydrolase</keyword>
<evidence type="ECO:0000313" key="18">
    <source>
        <dbReference type="EMBL" id="STC69106.1"/>
    </source>
</evidence>